<dbReference type="EMBL" id="FN653020">
    <property type="protein sequence ID" value="CBY23018.1"/>
    <property type="molecule type" value="Genomic_DNA"/>
</dbReference>
<dbReference type="InParanoid" id="E4X0Y3"/>
<dbReference type="PANTHER" id="PTHR36696:SF1">
    <property type="entry name" value="EF-HAND DOMAIN-CONTAINING PROTEIN"/>
    <property type="match status" value="1"/>
</dbReference>
<dbReference type="PANTHER" id="PTHR36696">
    <property type="entry name" value="AGAP012002-PA"/>
    <property type="match status" value="1"/>
</dbReference>
<accession>E4X0Y3</accession>
<protein>
    <submittedName>
        <fullName evidence="1">Uncharacterized protein</fullName>
    </submittedName>
</protein>
<dbReference type="AlphaFoldDB" id="E4X0Y3"/>
<reference evidence="1" key="1">
    <citation type="journal article" date="2010" name="Science">
        <title>Plasticity of animal genome architecture unmasked by rapid evolution of a pelagic tunicate.</title>
        <authorList>
            <person name="Denoeud F."/>
            <person name="Henriet S."/>
            <person name="Mungpakdee S."/>
            <person name="Aury J.M."/>
            <person name="Da Silva C."/>
            <person name="Brinkmann H."/>
            <person name="Mikhaleva J."/>
            <person name="Olsen L.C."/>
            <person name="Jubin C."/>
            <person name="Canestro C."/>
            <person name="Bouquet J.M."/>
            <person name="Danks G."/>
            <person name="Poulain J."/>
            <person name="Campsteijn C."/>
            <person name="Adamski M."/>
            <person name="Cross I."/>
            <person name="Yadetie F."/>
            <person name="Muffato M."/>
            <person name="Louis A."/>
            <person name="Butcher S."/>
            <person name="Tsagkogeorga G."/>
            <person name="Konrad A."/>
            <person name="Singh S."/>
            <person name="Jensen M.F."/>
            <person name="Cong E.H."/>
            <person name="Eikeseth-Otteraa H."/>
            <person name="Noel B."/>
            <person name="Anthouard V."/>
            <person name="Porcel B.M."/>
            <person name="Kachouri-Lafond R."/>
            <person name="Nishino A."/>
            <person name="Ugolini M."/>
            <person name="Chourrout P."/>
            <person name="Nishida H."/>
            <person name="Aasland R."/>
            <person name="Huzurbazar S."/>
            <person name="Westhof E."/>
            <person name="Delsuc F."/>
            <person name="Lehrach H."/>
            <person name="Reinhardt R."/>
            <person name="Weissenbach J."/>
            <person name="Roy S.W."/>
            <person name="Artiguenave F."/>
            <person name="Postlethwait J.H."/>
            <person name="Manak J.R."/>
            <person name="Thompson E.M."/>
            <person name="Jaillon O."/>
            <person name="Du Pasquier L."/>
            <person name="Boudinot P."/>
            <person name="Liberles D.A."/>
            <person name="Volff J.N."/>
            <person name="Philippe H."/>
            <person name="Lenhard B."/>
            <person name="Roest Crollius H."/>
            <person name="Wincker P."/>
            <person name="Chourrout D."/>
        </authorList>
    </citation>
    <scope>NUCLEOTIDE SEQUENCE [LARGE SCALE GENOMIC DNA]</scope>
</reference>
<name>E4X0Y3_OIKDI</name>
<dbReference type="Proteomes" id="UP000001307">
    <property type="component" value="Unassembled WGS sequence"/>
</dbReference>
<sequence length="157" mass="18479">MTFANFVLDVYLNLVESSESISSSFIYKRSTTTPWFTSRYTFSKDAATFTLPINLEALRGLTPLEYISGYLKIVPRRQRLYKKLWELRISKHRRSKKKDEDEFNPDKLNLEELAAAFFDFWRGAVSSESFTRMGQLLNMQGSEEFDETQFYSVTAFW</sequence>
<proteinExistence type="predicted"/>
<evidence type="ECO:0000313" key="2">
    <source>
        <dbReference type="Proteomes" id="UP000001307"/>
    </source>
</evidence>
<dbReference type="OrthoDB" id="10021598at2759"/>
<gene>
    <name evidence="1" type="ORF">GSOID_T00014941001</name>
</gene>
<keyword evidence="2" id="KW-1185">Reference proteome</keyword>
<evidence type="ECO:0000313" key="1">
    <source>
        <dbReference type="EMBL" id="CBY23018.1"/>
    </source>
</evidence>
<organism evidence="1">
    <name type="scientific">Oikopleura dioica</name>
    <name type="common">Tunicate</name>
    <dbReference type="NCBI Taxonomy" id="34765"/>
    <lineage>
        <taxon>Eukaryota</taxon>
        <taxon>Metazoa</taxon>
        <taxon>Chordata</taxon>
        <taxon>Tunicata</taxon>
        <taxon>Appendicularia</taxon>
        <taxon>Copelata</taxon>
        <taxon>Oikopleuridae</taxon>
        <taxon>Oikopleura</taxon>
    </lineage>
</organism>